<dbReference type="Proteomes" id="UP000091857">
    <property type="component" value="Chromosome 15"/>
</dbReference>
<dbReference type="EMBL" id="CM004401">
    <property type="protein sequence ID" value="OAY28152.1"/>
    <property type="molecule type" value="Genomic_DNA"/>
</dbReference>
<keyword evidence="6" id="KW-1185">Reference proteome</keyword>
<dbReference type="Pfam" id="PF06203">
    <property type="entry name" value="CCT"/>
    <property type="match status" value="1"/>
</dbReference>
<evidence type="ECO:0000313" key="6">
    <source>
        <dbReference type="Proteomes" id="UP000091857"/>
    </source>
</evidence>
<gene>
    <name evidence="5" type="ORF">MANES_15G045300v8</name>
</gene>
<dbReference type="STRING" id="3983.A0A2C9UCX2"/>
<proteinExistence type="predicted"/>
<sequence length="397" mass="44241">MKNHAWRDEVSSPFSAQILEFCNPEFFLQDSEVTSTINFCYEENSSYTNNLAMPLDKEKFNSCPDNNGNNSNTTTSTTLANVNNMNNNSFPIIFYSQDELDNEISASIDFSSSPTFSVPQLTTTQRDQFDFSSVQPQLTLLDMMSADGLTRYPAADSVAPLMRNSLRSVLEEDCLSSFPSYVPLNPTSPCSFLGPDMSTCMSAGTLTAALSVDSSKVFTGDVLLGSELQLQELNYQGDNSGIYYPDTIPEVFNPGDLQALSNETQQLVGGAGNSTPLASNISKLEDSTFKVGKLSAEQRKEKIHRYMKKRNERNFSKKIKYACRKTLADSRPRVRGRFAKNDDSSEANRTAYINHEEDDEDEIVVKEEEDMIDSSDILAHISGVNSFKCNYSIQSWI</sequence>
<comment type="subcellular location">
    <subcellularLocation>
        <location evidence="1 3">Nucleus</location>
    </subcellularLocation>
</comment>
<reference evidence="6" key="1">
    <citation type="journal article" date="2016" name="Nat. Biotechnol.">
        <title>Sequencing wild and cultivated cassava and related species reveals extensive interspecific hybridization and genetic diversity.</title>
        <authorList>
            <person name="Bredeson J.V."/>
            <person name="Lyons J.B."/>
            <person name="Prochnik S.E."/>
            <person name="Wu G.A."/>
            <person name="Ha C.M."/>
            <person name="Edsinger-Gonzales E."/>
            <person name="Grimwood J."/>
            <person name="Schmutz J."/>
            <person name="Rabbi I.Y."/>
            <person name="Egesi C."/>
            <person name="Nauluvula P."/>
            <person name="Lebot V."/>
            <person name="Ndunguru J."/>
            <person name="Mkamilo G."/>
            <person name="Bart R.S."/>
            <person name="Setter T.L."/>
            <person name="Gleadow R.M."/>
            <person name="Kulakow P."/>
            <person name="Ferguson M.E."/>
            <person name="Rounsley S."/>
            <person name="Rokhsar D.S."/>
        </authorList>
    </citation>
    <scope>NUCLEOTIDE SEQUENCE [LARGE SCALE GENOMIC DNA]</scope>
    <source>
        <strain evidence="6">cv. AM560-2</strain>
    </source>
</reference>
<name>A0A2C9UCX2_MANES</name>
<dbReference type="InterPro" id="IPR010402">
    <property type="entry name" value="CCT_domain"/>
</dbReference>
<dbReference type="PANTHER" id="PTHR31319:SF110">
    <property type="entry name" value="CCT MOTIF FAMILY PROTEIN"/>
    <property type="match status" value="1"/>
</dbReference>
<evidence type="ECO:0000313" key="5">
    <source>
        <dbReference type="EMBL" id="OAY28152.1"/>
    </source>
</evidence>
<dbReference type="GO" id="GO:0009909">
    <property type="term" value="P:regulation of flower development"/>
    <property type="evidence" value="ECO:0007669"/>
    <property type="project" value="InterPro"/>
</dbReference>
<protein>
    <recommendedName>
        <fullName evidence="4">CCT domain-containing protein</fullName>
    </recommendedName>
</protein>
<dbReference type="OMA" id="ASNCCYE"/>
<feature type="domain" description="CCT" evidence="4">
    <location>
        <begin position="299"/>
        <end position="341"/>
    </location>
</feature>
<organism evidence="5 6">
    <name type="scientific">Manihot esculenta</name>
    <name type="common">Cassava</name>
    <name type="synonym">Jatropha manihot</name>
    <dbReference type="NCBI Taxonomy" id="3983"/>
    <lineage>
        <taxon>Eukaryota</taxon>
        <taxon>Viridiplantae</taxon>
        <taxon>Streptophyta</taxon>
        <taxon>Embryophyta</taxon>
        <taxon>Tracheophyta</taxon>
        <taxon>Spermatophyta</taxon>
        <taxon>Magnoliopsida</taxon>
        <taxon>eudicotyledons</taxon>
        <taxon>Gunneridae</taxon>
        <taxon>Pentapetalae</taxon>
        <taxon>rosids</taxon>
        <taxon>fabids</taxon>
        <taxon>Malpighiales</taxon>
        <taxon>Euphorbiaceae</taxon>
        <taxon>Crotonoideae</taxon>
        <taxon>Manihoteae</taxon>
        <taxon>Manihot</taxon>
    </lineage>
</organism>
<dbReference type="GO" id="GO:0005634">
    <property type="term" value="C:nucleus"/>
    <property type="evidence" value="ECO:0007669"/>
    <property type="project" value="UniProtKB-SubCell"/>
</dbReference>
<keyword evidence="2 3" id="KW-0539">Nucleus</keyword>
<dbReference type="AlphaFoldDB" id="A0A2C9UCX2"/>
<dbReference type="InterPro" id="IPR045281">
    <property type="entry name" value="CONSTANS-like"/>
</dbReference>
<dbReference type="PROSITE" id="PS51017">
    <property type="entry name" value="CCT"/>
    <property type="match status" value="1"/>
</dbReference>
<evidence type="ECO:0000256" key="3">
    <source>
        <dbReference type="PROSITE-ProRule" id="PRU00357"/>
    </source>
</evidence>
<evidence type="ECO:0000259" key="4">
    <source>
        <dbReference type="PROSITE" id="PS51017"/>
    </source>
</evidence>
<accession>A0A2C9UCX2</accession>
<evidence type="ECO:0000256" key="1">
    <source>
        <dbReference type="ARBA" id="ARBA00004123"/>
    </source>
</evidence>
<dbReference type="PANTHER" id="PTHR31319">
    <property type="entry name" value="ZINC FINGER PROTEIN CONSTANS-LIKE 4"/>
    <property type="match status" value="1"/>
</dbReference>
<comment type="caution">
    <text evidence="5">The sequence shown here is derived from an EMBL/GenBank/DDBJ whole genome shotgun (WGS) entry which is preliminary data.</text>
</comment>
<evidence type="ECO:0000256" key="2">
    <source>
        <dbReference type="ARBA" id="ARBA00023242"/>
    </source>
</evidence>
<dbReference type="Gramene" id="Manes.15G045300.1.v8.1">
    <property type="protein sequence ID" value="Manes.15G045300.1.v8.1.CDS"/>
    <property type="gene ID" value="Manes.15G045300.v8.1"/>
</dbReference>